<feature type="region of interest" description="Disordered" evidence="2">
    <location>
        <begin position="180"/>
        <end position="240"/>
    </location>
</feature>
<keyword evidence="3" id="KW-1133">Transmembrane helix</keyword>
<keyword evidence="3" id="KW-0812">Transmembrane</keyword>
<name>T1GQC6_MEGSC</name>
<dbReference type="EMBL" id="CAQQ02042343">
    <property type="status" value="NOT_ANNOTATED_CDS"/>
    <property type="molecule type" value="Genomic_DNA"/>
</dbReference>
<accession>T1GQC6</accession>
<dbReference type="OMA" id="CDILRCD"/>
<keyword evidence="1" id="KW-0479">Metal-binding</keyword>
<dbReference type="EMBL" id="CAQQ02042342">
    <property type="status" value="NOT_ANNOTATED_CDS"/>
    <property type="molecule type" value="Genomic_DNA"/>
</dbReference>
<feature type="signal peptide" evidence="4">
    <location>
        <begin position="1"/>
        <end position="24"/>
    </location>
</feature>
<proteinExistence type="predicted"/>
<keyword evidence="1" id="KW-0863">Zinc-finger</keyword>
<feature type="compositionally biased region" description="Polar residues" evidence="2">
    <location>
        <begin position="204"/>
        <end position="213"/>
    </location>
</feature>
<evidence type="ECO:0000256" key="2">
    <source>
        <dbReference type="SAM" id="MobiDB-lite"/>
    </source>
</evidence>
<evidence type="ECO:0000259" key="5">
    <source>
        <dbReference type="PROSITE" id="PS50157"/>
    </source>
</evidence>
<feature type="transmembrane region" description="Helical" evidence="3">
    <location>
        <begin position="337"/>
        <end position="362"/>
    </location>
</feature>
<evidence type="ECO:0000313" key="7">
    <source>
        <dbReference type="Proteomes" id="UP000015102"/>
    </source>
</evidence>
<feature type="domain" description="C2H2-type" evidence="5">
    <location>
        <begin position="87"/>
        <end position="117"/>
    </location>
</feature>
<dbReference type="PANTHER" id="PTHR21385">
    <property type="entry name" value="ZINC FINGER PROTEIN-RELATED"/>
    <property type="match status" value="1"/>
</dbReference>
<dbReference type="PANTHER" id="PTHR21385:SF0">
    <property type="entry name" value="RE51073P"/>
    <property type="match status" value="1"/>
</dbReference>
<keyword evidence="4" id="KW-0732">Signal</keyword>
<sequence length="518" mass="59669">MSSKRYGLEITLLYLLLLVPWPQNKNVVKMFCSKDNSRLVRKIIKAKWTPILEKYQVKFPLECPLHPLRDIFGPRQDAKKRHRPTQWTCKLCGKSFYQEKFVDNHFDVRHKHLINKAEDSVCLSEFCDIMRCDVFQSEESKLSGSDSAISTDIEVWGSSAFGKLSHSSAMVSKTNQNLSPIRDSTVLTGGSKKHQNRHVCPEEINSQTKTNSKNAKESVERKKEDHIPQIENKSDSTQEEQKVIMNSSKNDSPTADATIENYINMSKIKASCQSEELAKLKTKCEFLVRSCIGSLLLKMSDEKFKEMEAELNKAICWYLSCERYWEDGPLEPRAFPWGLMVIVIFVLSLGTCFCYYIIWILFELKDYIKNSSYQQSRRHKHHLLYQHHNLPPQIKQYPDYHPATMGGMGPGAALGHHIDPLYDYRHSPRYIPQHHIQSNTMEMMETSSTNSMMGIQAAPSSSAPLMPPPLIIQDSDLSNKDSSILRSTDLNEISHNEHYIYVTYPPDLKNRLYDKYDG</sequence>
<dbReference type="EMBL" id="CAQQ02042344">
    <property type="status" value="NOT_ANNOTATED_CDS"/>
    <property type="molecule type" value="Genomic_DNA"/>
</dbReference>
<protein>
    <recommendedName>
        <fullName evidence="5">C2H2-type domain-containing protein</fullName>
    </recommendedName>
</protein>
<dbReference type="PROSITE" id="PS50157">
    <property type="entry name" value="ZINC_FINGER_C2H2_2"/>
    <property type="match status" value="1"/>
</dbReference>
<organism evidence="6 7">
    <name type="scientific">Megaselia scalaris</name>
    <name type="common">Humpbacked fly</name>
    <name type="synonym">Phora scalaris</name>
    <dbReference type="NCBI Taxonomy" id="36166"/>
    <lineage>
        <taxon>Eukaryota</taxon>
        <taxon>Metazoa</taxon>
        <taxon>Ecdysozoa</taxon>
        <taxon>Arthropoda</taxon>
        <taxon>Hexapoda</taxon>
        <taxon>Insecta</taxon>
        <taxon>Pterygota</taxon>
        <taxon>Neoptera</taxon>
        <taxon>Endopterygota</taxon>
        <taxon>Diptera</taxon>
        <taxon>Brachycera</taxon>
        <taxon>Muscomorpha</taxon>
        <taxon>Platypezoidea</taxon>
        <taxon>Phoridae</taxon>
        <taxon>Megaseliini</taxon>
        <taxon>Megaselia</taxon>
    </lineage>
</organism>
<dbReference type="PROSITE" id="PS00028">
    <property type="entry name" value="ZINC_FINGER_C2H2_1"/>
    <property type="match status" value="1"/>
</dbReference>
<keyword evidence="7" id="KW-1185">Reference proteome</keyword>
<evidence type="ECO:0000256" key="4">
    <source>
        <dbReference type="SAM" id="SignalP"/>
    </source>
</evidence>
<dbReference type="EnsemblMetazoa" id="MESCA005830-RA">
    <property type="protein sequence ID" value="MESCA005830-PA"/>
    <property type="gene ID" value="MESCA005830"/>
</dbReference>
<keyword evidence="3" id="KW-0472">Membrane</keyword>
<dbReference type="HOGENOM" id="CLU_029154_1_0_1"/>
<reference evidence="6" key="2">
    <citation type="submission" date="2015-06" db="UniProtKB">
        <authorList>
            <consortium name="EnsemblMetazoa"/>
        </authorList>
    </citation>
    <scope>IDENTIFICATION</scope>
</reference>
<keyword evidence="1" id="KW-0862">Zinc</keyword>
<dbReference type="InterPro" id="IPR013087">
    <property type="entry name" value="Znf_C2H2_type"/>
</dbReference>
<dbReference type="GO" id="GO:0008270">
    <property type="term" value="F:zinc ion binding"/>
    <property type="evidence" value="ECO:0007669"/>
    <property type="project" value="UniProtKB-KW"/>
</dbReference>
<evidence type="ECO:0000313" key="6">
    <source>
        <dbReference type="EnsemblMetazoa" id="MESCA005830-PA"/>
    </source>
</evidence>
<dbReference type="Proteomes" id="UP000015102">
    <property type="component" value="Unassembled WGS sequence"/>
</dbReference>
<reference evidence="7" key="1">
    <citation type="submission" date="2013-02" db="EMBL/GenBank/DDBJ databases">
        <authorList>
            <person name="Hughes D."/>
        </authorList>
    </citation>
    <scope>NUCLEOTIDE SEQUENCE</scope>
    <source>
        <strain>Durham</strain>
        <strain evidence="7">NC isolate 2 -- Noor lab</strain>
    </source>
</reference>
<evidence type="ECO:0000256" key="1">
    <source>
        <dbReference type="PROSITE-ProRule" id="PRU00042"/>
    </source>
</evidence>
<evidence type="ECO:0000256" key="3">
    <source>
        <dbReference type="SAM" id="Phobius"/>
    </source>
</evidence>
<feature type="chain" id="PRO_5004588459" description="C2H2-type domain-containing protein" evidence="4">
    <location>
        <begin position="25"/>
        <end position="518"/>
    </location>
</feature>
<dbReference type="AlphaFoldDB" id="T1GQC6"/>
<feature type="compositionally biased region" description="Basic and acidic residues" evidence="2">
    <location>
        <begin position="214"/>
        <end position="240"/>
    </location>
</feature>